<protein>
    <submittedName>
        <fullName evidence="1">Uncharacterized protein</fullName>
    </submittedName>
</protein>
<name>F9W446_TRYCI</name>
<sequence length="104" mass="12035">MKEHPFHPSIALLLSLSPFPRIHPLLLLSIPRWSPFSYPADLPWSALSPCLASTEPLRLTGPSLRWSRKNNTMVHVFRTHTFTGRRWPASLQVSDYEIAKEEFR</sequence>
<reference evidence="1 2" key="2">
    <citation type="journal article" date="2012" name="Proc. Natl. Acad. Sci. U.S.A.">
        <title>Antigenic diversity is generated by distinct evolutionary mechanisms in African trypanosome species.</title>
        <authorList>
            <person name="Jackson A.P."/>
            <person name="Berry A."/>
            <person name="Aslett M."/>
            <person name="Allison H.C."/>
            <person name="Burton P."/>
            <person name="Vavrova-Anderson J."/>
            <person name="Brown R."/>
            <person name="Browne H."/>
            <person name="Corton N."/>
            <person name="Hauser H."/>
            <person name="Gamble J."/>
            <person name="Gilderthorp R."/>
            <person name="Marcello L."/>
            <person name="McQuillan J."/>
            <person name="Otto T.D."/>
            <person name="Quail M.A."/>
            <person name="Sanders M.J."/>
            <person name="van Tonder A."/>
            <person name="Ginger M.L."/>
            <person name="Field M.C."/>
            <person name="Barry J.D."/>
            <person name="Hertz-Fowler C."/>
            <person name="Berriman M."/>
        </authorList>
    </citation>
    <scope>NUCLEOTIDE SEQUENCE [LARGE SCALE GENOMIC DNA]</scope>
    <source>
        <strain evidence="1 2">IL3000</strain>
    </source>
</reference>
<accession>F9W446</accession>
<organism evidence="1 2">
    <name type="scientific">Trypanosoma congolense (strain IL3000)</name>
    <dbReference type="NCBI Taxonomy" id="1068625"/>
    <lineage>
        <taxon>Eukaryota</taxon>
        <taxon>Discoba</taxon>
        <taxon>Euglenozoa</taxon>
        <taxon>Kinetoplastea</taxon>
        <taxon>Metakinetoplastina</taxon>
        <taxon>Trypanosomatida</taxon>
        <taxon>Trypanosomatidae</taxon>
        <taxon>Trypanosoma</taxon>
        <taxon>Nannomonas</taxon>
    </lineage>
</organism>
<dbReference type="AlphaFoldDB" id="F9W446"/>
<keyword evidence="2" id="KW-1185">Reference proteome</keyword>
<gene>
    <name evidence="1" type="ORF">TCIL3000_0_28670</name>
</gene>
<evidence type="ECO:0000313" key="1">
    <source>
        <dbReference type="EMBL" id="CCD11930.1"/>
    </source>
</evidence>
<dbReference type="Proteomes" id="UP000000702">
    <property type="component" value="Unassembled WGS sequence"/>
</dbReference>
<dbReference type="EMBL" id="CAEQ01000512">
    <property type="protein sequence ID" value="CCD11930.1"/>
    <property type="molecule type" value="Genomic_DNA"/>
</dbReference>
<proteinExistence type="predicted"/>
<reference evidence="2" key="1">
    <citation type="submission" date="2011-07" db="EMBL/GenBank/DDBJ databases">
        <title>Divergent evolution of antigenic variation in African trypanosomes.</title>
        <authorList>
            <person name="Jackson A.P."/>
            <person name="Berry A."/>
            <person name="Allison H.C."/>
            <person name="Burton P."/>
            <person name="Anderson J."/>
            <person name="Aslett M."/>
            <person name="Brown R."/>
            <person name="Corton N."/>
            <person name="Harris D."/>
            <person name="Hauser H."/>
            <person name="Gamble J."/>
            <person name="Gilderthorp R."/>
            <person name="McQuillan J."/>
            <person name="Quail M.A."/>
            <person name="Sanders M."/>
            <person name="Van Tonder A."/>
            <person name="Ginger M.L."/>
            <person name="Donelson J.E."/>
            <person name="Field M.C."/>
            <person name="Barry J.D."/>
            <person name="Berriman M."/>
            <person name="Hertz-Fowler C."/>
        </authorList>
    </citation>
    <scope>NUCLEOTIDE SEQUENCE [LARGE SCALE GENOMIC DNA]</scope>
    <source>
        <strain evidence="2">IL3000</strain>
    </source>
</reference>
<comment type="caution">
    <text evidence="1">The sequence shown here is derived from an EMBL/GenBank/DDBJ whole genome shotgun (WGS) entry which is preliminary data.</text>
</comment>
<evidence type="ECO:0000313" key="2">
    <source>
        <dbReference type="Proteomes" id="UP000000702"/>
    </source>
</evidence>